<dbReference type="Pfam" id="PF00293">
    <property type="entry name" value="NUDIX"/>
    <property type="match status" value="1"/>
</dbReference>
<dbReference type="SUPFAM" id="SSF55811">
    <property type="entry name" value="Nudix"/>
    <property type="match status" value="1"/>
</dbReference>
<evidence type="ECO:0000256" key="5">
    <source>
        <dbReference type="PIRSR" id="PIRSR037599-3"/>
    </source>
</evidence>
<feature type="short sequence motif" description="Nudix box" evidence="6">
    <location>
        <begin position="53"/>
        <end position="74"/>
    </location>
</feature>
<comment type="cofactor">
    <cofactor evidence="5">
        <name>Mg(2+)</name>
        <dbReference type="ChEBI" id="CHEBI:18420"/>
    </cofactor>
    <text evidence="5">Binds 1 Mg(2+) ion per subunit.</text>
</comment>
<evidence type="ECO:0000256" key="3">
    <source>
        <dbReference type="ARBA" id="ARBA00022842"/>
    </source>
</evidence>
<dbReference type="PANTHER" id="PTHR43046">
    <property type="entry name" value="GDP-MANNOSE MANNOSYL HYDROLASE"/>
    <property type="match status" value="1"/>
</dbReference>
<dbReference type="EMBL" id="JACHHW010000005">
    <property type="protein sequence ID" value="MBB5187716.1"/>
    <property type="molecule type" value="Genomic_DNA"/>
</dbReference>
<feature type="domain" description="Nudix hydrolase" evidence="7">
    <location>
        <begin position="15"/>
        <end position="155"/>
    </location>
</feature>
<protein>
    <submittedName>
        <fullName evidence="8">Colanic acid biosynthesis protein WcaH</fullName>
        <ecNumber evidence="8">3.6.1.-</ecNumber>
    </submittedName>
</protein>
<evidence type="ECO:0000256" key="4">
    <source>
        <dbReference type="PIRSR" id="PIRSR037599-1"/>
    </source>
</evidence>
<sequence>MSEWLPNSVFEQGIAILPLVSIDLIIKDRKSGDYLLGLRKNRPAESYWFVPGGRIRKNERLNNAFLRITEIEIGCAISMASAYFKGVYQHFYYDCVFNSETSTHYVVLAYELELNLDELSLPSGQHSQYEWLSAEEILARIDVHQHSKDYFLRDT</sequence>
<feature type="binding site" evidence="5">
    <location>
        <position position="125"/>
    </location>
    <ligand>
        <name>Mg(2+)</name>
        <dbReference type="ChEBI" id="CHEBI:18420"/>
    </ligand>
</feature>
<dbReference type="InterPro" id="IPR033715">
    <property type="entry name" value="GDPMH"/>
</dbReference>
<keyword evidence="1 5" id="KW-0479">Metal-binding</keyword>
<organism evidence="8 9">
    <name type="scientific">Zhongshania antarctica</name>
    <dbReference type="NCBI Taxonomy" id="641702"/>
    <lineage>
        <taxon>Bacteria</taxon>
        <taxon>Pseudomonadati</taxon>
        <taxon>Pseudomonadota</taxon>
        <taxon>Gammaproteobacteria</taxon>
        <taxon>Cellvibrionales</taxon>
        <taxon>Spongiibacteraceae</taxon>
        <taxon>Zhongshania</taxon>
    </lineage>
</organism>
<dbReference type="NCBIfam" id="NF011963">
    <property type="entry name" value="PRK15434.1"/>
    <property type="match status" value="1"/>
</dbReference>
<keyword evidence="2 8" id="KW-0378">Hydrolase</keyword>
<dbReference type="AlphaFoldDB" id="A0A840R5C5"/>
<dbReference type="Gene3D" id="3.90.79.10">
    <property type="entry name" value="Nucleoside Triphosphate Pyrophosphohydrolase"/>
    <property type="match status" value="1"/>
</dbReference>
<dbReference type="InterPro" id="IPR000086">
    <property type="entry name" value="NUDIX_hydrolase_dom"/>
</dbReference>
<dbReference type="EC" id="3.6.1.-" evidence="8"/>
<dbReference type="RefSeq" id="WP_184462557.1">
    <property type="nucleotide sequence ID" value="NZ_JACHHW010000005.1"/>
</dbReference>
<evidence type="ECO:0000256" key="1">
    <source>
        <dbReference type="ARBA" id="ARBA00022723"/>
    </source>
</evidence>
<name>A0A840R5C5_9GAMM</name>
<dbReference type="PIRSF" id="PIRSF037599">
    <property type="entry name" value="GDPMH"/>
    <property type="match status" value="1"/>
</dbReference>
<keyword evidence="9" id="KW-1185">Reference proteome</keyword>
<proteinExistence type="predicted"/>
<reference evidence="8 9" key="1">
    <citation type="submission" date="2020-08" db="EMBL/GenBank/DDBJ databases">
        <title>Genomic Encyclopedia of Type Strains, Phase IV (KMG-IV): sequencing the most valuable type-strain genomes for metagenomic binning, comparative biology and taxonomic classification.</title>
        <authorList>
            <person name="Goeker M."/>
        </authorList>
    </citation>
    <scope>NUCLEOTIDE SEQUENCE [LARGE SCALE GENOMIC DNA]</scope>
    <source>
        <strain evidence="8 9">DSM 25701</strain>
    </source>
</reference>
<feature type="site" description="Critical for catalysis" evidence="4">
    <location>
        <position position="126"/>
    </location>
</feature>
<evidence type="ECO:0000256" key="2">
    <source>
        <dbReference type="ARBA" id="ARBA00022801"/>
    </source>
</evidence>
<dbReference type="PROSITE" id="PS51462">
    <property type="entry name" value="NUDIX"/>
    <property type="match status" value="1"/>
</dbReference>
<feature type="binding site" evidence="5">
    <location>
        <position position="52"/>
    </location>
    <ligand>
        <name>Mg(2+)</name>
        <dbReference type="ChEBI" id="CHEBI:18420"/>
    </ligand>
</feature>
<evidence type="ECO:0000313" key="8">
    <source>
        <dbReference type="EMBL" id="MBB5187716.1"/>
    </source>
</evidence>
<dbReference type="GO" id="GO:0046872">
    <property type="term" value="F:metal ion binding"/>
    <property type="evidence" value="ECO:0007669"/>
    <property type="project" value="UniProtKB-KW"/>
</dbReference>
<keyword evidence="3 5" id="KW-0460">Magnesium</keyword>
<evidence type="ECO:0000313" key="9">
    <source>
        <dbReference type="Proteomes" id="UP000536640"/>
    </source>
</evidence>
<feature type="binding site" evidence="5">
    <location>
        <position position="72"/>
    </location>
    <ligand>
        <name>Mg(2+)</name>
        <dbReference type="ChEBI" id="CHEBI:18420"/>
    </ligand>
</feature>
<dbReference type="Proteomes" id="UP000536640">
    <property type="component" value="Unassembled WGS sequence"/>
</dbReference>
<evidence type="ECO:0000256" key="6">
    <source>
        <dbReference type="PIRSR" id="PIRSR037599-4"/>
    </source>
</evidence>
<comment type="caution">
    <text evidence="8">The sequence shown here is derived from an EMBL/GenBank/DDBJ whole genome shotgun (WGS) entry which is preliminary data.</text>
</comment>
<dbReference type="InterPro" id="IPR015797">
    <property type="entry name" value="NUDIX_hydrolase-like_dom_sf"/>
</dbReference>
<dbReference type="GO" id="GO:0008727">
    <property type="term" value="F:GDP-mannose mannosyl hydrolase activity"/>
    <property type="evidence" value="ECO:0007669"/>
    <property type="project" value="InterPro"/>
</dbReference>
<dbReference type="PANTHER" id="PTHR43046:SF12">
    <property type="entry name" value="GDP-MANNOSE MANNOSYL HYDROLASE"/>
    <property type="match status" value="1"/>
</dbReference>
<dbReference type="CDD" id="cd03430">
    <property type="entry name" value="NUDIX_GDPMH_NudD"/>
    <property type="match status" value="1"/>
</dbReference>
<accession>A0A840R5C5</accession>
<gene>
    <name evidence="8" type="ORF">HNQ57_001994</name>
</gene>
<evidence type="ECO:0000259" key="7">
    <source>
        <dbReference type="PROSITE" id="PS51462"/>
    </source>
</evidence>